<name>A0ABR4L754_9EURO</name>
<keyword evidence="2" id="KW-1185">Reference proteome</keyword>
<dbReference type="GeneID" id="98142645"/>
<sequence length="192" mass="22160">MKRGDYISDFPFETPDVALASSSSFYLHLPSRRLRRTWHNFQPHILCQTSIQETVVSLPRLTLHNPARLTIKTFVGRSLDFRNITPTHLLLEGFAFIIQNELSDKDLFMLSLVYWHFDALAEEPSRETRYRLVRSIENPYEFNAMCDIICRLYNDRVSKQLTGAAFMMELLGLLSTIESLSGNVDQSVLLGE</sequence>
<dbReference type="RefSeq" id="XP_070880550.1">
    <property type="nucleotide sequence ID" value="XM_071027573.1"/>
</dbReference>
<proteinExistence type="predicted"/>
<evidence type="ECO:0000313" key="1">
    <source>
        <dbReference type="EMBL" id="KAL2859994.1"/>
    </source>
</evidence>
<accession>A0ABR4L754</accession>
<dbReference type="EMBL" id="JBFXLQ010000091">
    <property type="protein sequence ID" value="KAL2859994.1"/>
    <property type="molecule type" value="Genomic_DNA"/>
</dbReference>
<protein>
    <recommendedName>
        <fullName evidence="3">Ligand-binding domain of nuclear hormone receptor</fullName>
    </recommendedName>
</protein>
<evidence type="ECO:0000313" key="2">
    <source>
        <dbReference type="Proteomes" id="UP001610432"/>
    </source>
</evidence>
<organism evidence="1 2">
    <name type="scientific">Aspergillus lucknowensis</name>
    <dbReference type="NCBI Taxonomy" id="176173"/>
    <lineage>
        <taxon>Eukaryota</taxon>
        <taxon>Fungi</taxon>
        <taxon>Dikarya</taxon>
        <taxon>Ascomycota</taxon>
        <taxon>Pezizomycotina</taxon>
        <taxon>Eurotiomycetes</taxon>
        <taxon>Eurotiomycetidae</taxon>
        <taxon>Eurotiales</taxon>
        <taxon>Aspergillaceae</taxon>
        <taxon>Aspergillus</taxon>
        <taxon>Aspergillus subgen. Nidulantes</taxon>
    </lineage>
</organism>
<evidence type="ECO:0008006" key="3">
    <source>
        <dbReference type="Google" id="ProtNLM"/>
    </source>
</evidence>
<dbReference type="Proteomes" id="UP001610432">
    <property type="component" value="Unassembled WGS sequence"/>
</dbReference>
<reference evidence="1 2" key="1">
    <citation type="submission" date="2024-07" db="EMBL/GenBank/DDBJ databases">
        <title>Section-level genome sequencing and comparative genomics of Aspergillus sections Usti and Cavernicolus.</title>
        <authorList>
            <consortium name="Lawrence Berkeley National Laboratory"/>
            <person name="Nybo J.L."/>
            <person name="Vesth T.C."/>
            <person name="Theobald S."/>
            <person name="Frisvad J.C."/>
            <person name="Larsen T.O."/>
            <person name="Kjaerboelling I."/>
            <person name="Rothschild-Mancinelli K."/>
            <person name="Lyhne E.K."/>
            <person name="Kogle M.E."/>
            <person name="Barry K."/>
            <person name="Clum A."/>
            <person name="Na H."/>
            <person name="Ledsgaard L."/>
            <person name="Lin J."/>
            <person name="Lipzen A."/>
            <person name="Kuo A."/>
            <person name="Riley R."/>
            <person name="Mondo S."/>
            <person name="Labutti K."/>
            <person name="Haridas S."/>
            <person name="Pangalinan J."/>
            <person name="Salamov A.A."/>
            <person name="Simmons B.A."/>
            <person name="Magnuson J.K."/>
            <person name="Chen J."/>
            <person name="Drula E."/>
            <person name="Henrissat B."/>
            <person name="Wiebenga A."/>
            <person name="Lubbers R.J."/>
            <person name="Gomes A.C."/>
            <person name="Macurrencykelacurrency M.R."/>
            <person name="Stajich J."/>
            <person name="Grigoriev I.V."/>
            <person name="Mortensen U.H."/>
            <person name="De Vries R.P."/>
            <person name="Baker S.E."/>
            <person name="Andersen M.R."/>
        </authorList>
    </citation>
    <scope>NUCLEOTIDE SEQUENCE [LARGE SCALE GENOMIC DNA]</scope>
    <source>
        <strain evidence="1 2">CBS 449.75</strain>
    </source>
</reference>
<gene>
    <name evidence="1" type="ORF">BJX67DRAFT_334977</name>
</gene>
<comment type="caution">
    <text evidence="1">The sequence shown here is derived from an EMBL/GenBank/DDBJ whole genome shotgun (WGS) entry which is preliminary data.</text>
</comment>